<gene>
    <name evidence="1" type="ORF">EJ04DRAFT_568495</name>
</gene>
<dbReference type="Proteomes" id="UP000799444">
    <property type="component" value="Unassembled WGS sequence"/>
</dbReference>
<dbReference type="AlphaFoldDB" id="A0A9P4UV55"/>
<name>A0A9P4UV55_9PLEO</name>
<reference evidence="1" key="1">
    <citation type="journal article" date="2020" name="Stud. Mycol.">
        <title>101 Dothideomycetes genomes: a test case for predicting lifestyles and emergence of pathogens.</title>
        <authorList>
            <person name="Haridas S."/>
            <person name="Albert R."/>
            <person name="Binder M."/>
            <person name="Bloem J."/>
            <person name="Labutti K."/>
            <person name="Salamov A."/>
            <person name="Andreopoulos B."/>
            <person name="Baker S."/>
            <person name="Barry K."/>
            <person name="Bills G."/>
            <person name="Bluhm B."/>
            <person name="Cannon C."/>
            <person name="Castanera R."/>
            <person name="Culley D."/>
            <person name="Daum C."/>
            <person name="Ezra D."/>
            <person name="Gonzalez J."/>
            <person name="Henrissat B."/>
            <person name="Kuo A."/>
            <person name="Liang C."/>
            <person name="Lipzen A."/>
            <person name="Lutzoni F."/>
            <person name="Magnuson J."/>
            <person name="Mondo S."/>
            <person name="Nolan M."/>
            <person name="Ohm R."/>
            <person name="Pangilinan J."/>
            <person name="Park H.-J."/>
            <person name="Ramirez L."/>
            <person name="Alfaro M."/>
            <person name="Sun H."/>
            <person name="Tritt A."/>
            <person name="Yoshinaga Y."/>
            <person name="Zwiers L.-H."/>
            <person name="Turgeon B."/>
            <person name="Goodwin S."/>
            <person name="Spatafora J."/>
            <person name="Crous P."/>
            <person name="Grigoriev I."/>
        </authorList>
    </citation>
    <scope>NUCLEOTIDE SEQUENCE</scope>
    <source>
        <strain evidence="1">CBS 125425</strain>
    </source>
</reference>
<evidence type="ECO:0000313" key="2">
    <source>
        <dbReference type="Proteomes" id="UP000799444"/>
    </source>
</evidence>
<protein>
    <submittedName>
        <fullName evidence="1">Uncharacterized protein</fullName>
    </submittedName>
</protein>
<keyword evidence="2" id="KW-1185">Reference proteome</keyword>
<comment type="caution">
    <text evidence="1">The sequence shown here is derived from an EMBL/GenBank/DDBJ whole genome shotgun (WGS) entry which is preliminary data.</text>
</comment>
<sequence>MTSVTTAAMIDPAQATTVGATLETPTTRAVVLDPALLAANESAILERIAIATTGLFALSETATTIETATLVDATTVVSATDAHPLMPVLSGTIRIYILRKLHVGSLGHGCSGEAARTVIGTAQCACVFFQQYLLFVRDFTSTSAFQTPKLPFPTLTKLRRHANFSGKVTIQASI</sequence>
<accession>A0A9P4UV55</accession>
<evidence type="ECO:0000313" key="1">
    <source>
        <dbReference type="EMBL" id="KAF2729612.1"/>
    </source>
</evidence>
<dbReference type="EMBL" id="ML996240">
    <property type="protein sequence ID" value="KAF2729612.1"/>
    <property type="molecule type" value="Genomic_DNA"/>
</dbReference>
<organism evidence="1 2">
    <name type="scientific">Polyplosphaeria fusca</name>
    <dbReference type="NCBI Taxonomy" id="682080"/>
    <lineage>
        <taxon>Eukaryota</taxon>
        <taxon>Fungi</taxon>
        <taxon>Dikarya</taxon>
        <taxon>Ascomycota</taxon>
        <taxon>Pezizomycotina</taxon>
        <taxon>Dothideomycetes</taxon>
        <taxon>Pleosporomycetidae</taxon>
        <taxon>Pleosporales</taxon>
        <taxon>Tetraplosphaeriaceae</taxon>
        <taxon>Polyplosphaeria</taxon>
    </lineage>
</organism>
<proteinExistence type="predicted"/>